<sequence>MLHKHSRTALTDKQMPNTRNAEVAPDHTIGETVRIVVDKLLVRIQSGEYPPDSRLPSERALAAELGVSRNTVREALDVLESRELIRRRQGSGSFVTYQSHRAEAPMPGSVGERTSPLDHLIVRSIIEPEMTRMAVMNMTPKDLDGLAQVVAQIETVRTDLNEFIRCEEEFYRSIARATRNPLLEACYELTIEVCRQSFRTALMRKHLTPGRIQSYQARFNSLFNAIATRDVEAAVEITKLHLVEEQKLFLHEG</sequence>
<dbReference type="GO" id="GO:0003700">
    <property type="term" value="F:DNA-binding transcription factor activity"/>
    <property type="evidence" value="ECO:0007669"/>
    <property type="project" value="InterPro"/>
</dbReference>
<evidence type="ECO:0000256" key="2">
    <source>
        <dbReference type="ARBA" id="ARBA00023125"/>
    </source>
</evidence>
<comment type="caution">
    <text evidence="5">The sequence shown here is derived from an EMBL/GenBank/DDBJ whole genome shotgun (WGS) entry which is preliminary data.</text>
</comment>
<dbReference type="SMART" id="SM00345">
    <property type="entry name" value="HTH_GNTR"/>
    <property type="match status" value="1"/>
</dbReference>
<dbReference type="CDD" id="cd07377">
    <property type="entry name" value="WHTH_GntR"/>
    <property type="match status" value="1"/>
</dbReference>
<dbReference type="InterPro" id="IPR011711">
    <property type="entry name" value="GntR_C"/>
</dbReference>
<dbReference type="PANTHER" id="PTHR43537:SF5">
    <property type="entry name" value="UXU OPERON TRANSCRIPTIONAL REGULATOR"/>
    <property type="match status" value="1"/>
</dbReference>
<keyword evidence="1" id="KW-0805">Transcription regulation</keyword>
<dbReference type="AlphaFoldDB" id="A0A0B3RF68"/>
<evidence type="ECO:0000313" key="6">
    <source>
        <dbReference type="Proteomes" id="UP000030960"/>
    </source>
</evidence>
<evidence type="ECO:0000313" key="5">
    <source>
        <dbReference type="EMBL" id="KHQ49885.1"/>
    </source>
</evidence>
<dbReference type="SUPFAM" id="SSF46785">
    <property type="entry name" value="Winged helix' DNA-binding domain"/>
    <property type="match status" value="1"/>
</dbReference>
<dbReference type="Gene3D" id="1.10.10.10">
    <property type="entry name" value="Winged helix-like DNA-binding domain superfamily/Winged helix DNA-binding domain"/>
    <property type="match status" value="1"/>
</dbReference>
<dbReference type="InterPro" id="IPR008920">
    <property type="entry name" value="TF_FadR/GntR_C"/>
</dbReference>
<dbReference type="STRING" id="561184.SAMN05216376_105368"/>
<dbReference type="GO" id="GO:0003677">
    <property type="term" value="F:DNA binding"/>
    <property type="evidence" value="ECO:0007669"/>
    <property type="project" value="UniProtKB-KW"/>
</dbReference>
<evidence type="ECO:0000256" key="3">
    <source>
        <dbReference type="ARBA" id="ARBA00023163"/>
    </source>
</evidence>
<feature type="compositionally biased region" description="Polar residues" evidence="4">
    <location>
        <begin position="8"/>
        <end position="20"/>
    </location>
</feature>
<dbReference type="PANTHER" id="PTHR43537">
    <property type="entry name" value="TRANSCRIPTIONAL REGULATOR, GNTR FAMILY"/>
    <property type="match status" value="1"/>
</dbReference>
<organism evidence="5 6">
    <name type="scientific">Mameliella alba</name>
    <dbReference type="NCBI Taxonomy" id="561184"/>
    <lineage>
        <taxon>Bacteria</taxon>
        <taxon>Pseudomonadati</taxon>
        <taxon>Pseudomonadota</taxon>
        <taxon>Alphaproteobacteria</taxon>
        <taxon>Rhodobacterales</taxon>
        <taxon>Roseobacteraceae</taxon>
        <taxon>Mameliella</taxon>
    </lineage>
</organism>
<gene>
    <name evidence="5" type="ORF">OA50_05559</name>
</gene>
<proteinExistence type="predicted"/>
<dbReference type="PRINTS" id="PR00035">
    <property type="entry name" value="HTHGNTR"/>
</dbReference>
<reference evidence="5 6" key="1">
    <citation type="submission" date="2014-10" db="EMBL/GenBank/DDBJ databases">
        <title>Genome sequence of Ponticoccus sp. strain UMTAT08 isolated from clonal culture of toxic dinoflagellate Alexandrium tamiyavanichii.</title>
        <authorList>
            <person name="Gan H.Y."/>
            <person name="Muhd D.-D."/>
            <person name="Mohd Noor M.E."/>
            <person name="Yeong Y.S."/>
            <person name="Usup G."/>
        </authorList>
    </citation>
    <scope>NUCLEOTIDE SEQUENCE [LARGE SCALE GENOMIC DNA]</scope>
    <source>
        <strain evidence="5 6">UMTAT08</strain>
    </source>
</reference>
<protein>
    <submittedName>
        <fullName evidence="5">GntR family transcriptional regulator</fullName>
    </submittedName>
</protein>
<feature type="region of interest" description="Disordered" evidence="4">
    <location>
        <begin position="1"/>
        <end position="20"/>
    </location>
</feature>
<dbReference type="InterPro" id="IPR036390">
    <property type="entry name" value="WH_DNA-bd_sf"/>
</dbReference>
<name>A0A0B3RF68_9RHOB</name>
<dbReference type="PATRIC" id="fig|1515334.3.peg.5560"/>
<dbReference type="Pfam" id="PF07729">
    <property type="entry name" value="FCD"/>
    <property type="match status" value="1"/>
</dbReference>
<dbReference type="PROSITE" id="PS50949">
    <property type="entry name" value="HTH_GNTR"/>
    <property type="match status" value="1"/>
</dbReference>
<keyword evidence="3" id="KW-0804">Transcription</keyword>
<keyword evidence="6" id="KW-1185">Reference proteome</keyword>
<accession>A0A0B3RF68</accession>
<evidence type="ECO:0000256" key="1">
    <source>
        <dbReference type="ARBA" id="ARBA00023015"/>
    </source>
</evidence>
<dbReference type="SMART" id="SM00895">
    <property type="entry name" value="FCD"/>
    <property type="match status" value="1"/>
</dbReference>
<dbReference type="Pfam" id="PF00392">
    <property type="entry name" value="GntR"/>
    <property type="match status" value="1"/>
</dbReference>
<dbReference type="InterPro" id="IPR000524">
    <property type="entry name" value="Tscrpt_reg_HTH_GntR"/>
</dbReference>
<dbReference type="SUPFAM" id="SSF48008">
    <property type="entry name" value="GntR ligand-binding domain-like"/>
    <property type="match status" value="1"/>
</dbReference>
<dbReference type="EMBL" id="JSUQ01000037">
    <property type="protein sequence ID" value="KHQ49885.1"/>
    <property type="molecule type" value="Genomic_DNA"/>
</dbReference>
<dbReference type="Gene3D" id="1.20.120.530">
    <property type="entry name" value="GntR ligand-binding domain-like"/>
    <property type="match status" value="1"/>
</dbReference>
<keyword evidence="2" id="KW-0238">DNA-binding</keyword>
<evidence type="ECO:0000256" key="4">
    <source>
        <dbReference type="SAM" id="MobiDB-lite"/>
    </source>
</evidence>
<dbReference type="InterPro" id="IPR036388">
    <property type="entry name" value="WH-like_DNA-bd_sf"/>
</dbReference>
<dbReference type="Proteomes" id="UP000030960">
    <property type="component" value="Unassembled WGS sequence"/>
</dbReference>